<accession>A0A2R5GDY7</accession>
<evidence type="ECO:0000259" key="3">
    <source>
        <dbReference type="PROSITE" id="PS51186"/>
    </source>
</evidence>
<dbReference type="Pfam" id="PF00583">
    <property type="entry name" value="Acetyltransf_1"/>
    <property type="match status" value="1"/>
</dbReference>
<dbReference type="CDD" id="cd04301">
    <property type="entry name" value="NAT_SF"/>
    <property type="match status" value="1"/>
</dbReference>
<dbReference type="InParanoid" id="A0A2R5GDY7"/>
<protein>
    <submittedName>
        <fullName evidence="4">N-alpha-acetyltransferase 50</fullName>
    </submittedName>
</protein>
<dbReference type="InterPro" id="IPR000182">
    <property type="entry name" value="GNAT_dom"/>
</dbReference>
<keyword evidence="2" id="KW-0012">Acyltransferase</keyword>
<keyword evidence="5" id="KW-1185">Reference proteome</keyword>
<sequence length="175" mass="19420">MTAAADGKKLDTSGQTTQVTKEIMFGPVLASNVGQLRAIQSCLEVNYAQKFYDDVVVSPTPELCKLGLYNSNAVGACCSRLEEREGKTWCYVMTLVVLPAYRGRMIGTKLLEHMISSAQKLGAAGIFLHVWTENPDGIDFYVRKFGFEKKETIEGYYKRLEPSSCILLEKSFPSA</sequence>
<name>A0A2R5GDY7_9STRA</name>
<feature type="domain" description="N-acetyltransferase" evidence="3">
    <location>
        <begin position="23"/>
        <end position="173"/>
    </location>
</feature>
<keyword evidence="1 4" id="KW-0808">Transferase</keyword>
<dbReference type="PANTHER" id="PTHR42919">
    <property type="entry name" value="N-ALPHA-ACETYLTRANSFERASE"/>
    <property type="match status" value="1"/>
</dbReference>
<dbReference type="InterPro" id="IPR016181">
    <property type="entry name" value="Acyl_CoA_acyltransferase"/>
</dbReference>
<evidence type="ECO:0000256" key="1">
    <source>
        <dbReference type="ARBA" id="ARBA00022679"/>
    </source>
</evidence>
<proteinExistence type="predicted"/>
<dbReference type="GO" id="GO:0016747">
    <property type="term" value="F:acyltransferase activity, transferring groups other than amino-acyl groups"/>
    <property type="evidence" value="ECO:0007669"/>
    <property type="project" value="InterPro"/>
</dbReference>
<evidence type="ECO:0000313" key="5">
    <source>
        <dbReference type="Proteomes" id="UP000241890"/>
    </source>
</evidence>
<evidence type="ECO:0000313" key="4">
    <source>
        <dbReference type="EMBL" id="GBG27938.1"/>
    </source>
</evidence>
<dbReference type="PANTHER" id="PTHR42919:SF8">
    <property type="entry name" value="N-ALPHA-ACETYLTRANSFERASE 50"/>
    <property type="match status" value="1"/>
</dbReference>
<dbReference type="OrthoDB" id="47374at2759"/>
<dbReference type="InterPro" id="IPR051556">
    <property type="entry name" value="N-term/lysine_N-AcTrnsfr"/>
</dbReference>
<dbReference type="EMBL" id="BEYU01000037">
    <property type="protein sequence ID" value="GBG27938.1"/>
    <property type="molecule type" value="Genomic_DNA"/>
</dbReference>
<comment type="caution">
    <text evidence="4">The sequence shown here is derived from an EMBL/GenBank/DDBJ whole genome shotgun (WGS) entry which is preliminary data.</text>
</comment>
<dbReference type="AlphaFoldDB" id="A0A2R5GDY7"/>
<organism evidence="4 5">
    <name type="scientific">Hondaea fermentalgiana</name>
    <dbReference type="NCBI Taxonomy" id="2315210"/>
    <lineage>
        <taxon>Eukaryota</taxon>
        <taxon>Sar</taxon>
        <taxon>Stramenopiles</taxon>
        <taxon>Bigyra</taxon>
        <taxon>Labyrinthulomycetes</taxon>
        <taxon>Thraustochytrida</taxon>
        <taxon>Thraustochytriidae</taxon>
        <taxon>Hondaea</taxon>
    </lineage>
</organism>
<dbReference type="Gene3D" id="3.40.630.30">
    <property type="match status" value="1"/>
</dbReference>
<evidence type="ECO:0000256" key="2">
    <source>
        <dbReference type="ARBA" id="ARBA00023315"/>
    </source>
</evidence>
<dbReference type="Proteomes" id="UP000241890">
    <property type="component" value="Unassembled WGS sequence"/>
</dbReference>
<reference evidence="4 5" key="1">
    <citation type="submission" date="2017-12" db="EMBL/GenBank/DDBJ databases">
        <title>Sequencing, de novo assembly and annotation of complete genome of a new Thraustochytrid species, strain FCC1311.</title>
        <authorList>
            <person name="Sedici K."/>
            <person name="Godart F."/>
            <person name="Aiese Cigliano R."/>
            <person name="Sanseverino W."/>
            <person name="Barakat M."/>
            <person name="Ortet P."/>
            <person name="Marechal E."/>
            <person name="Cagnac O."/>
            <person name="Amato A."/>
        </authorList>
    </citation>
    <scope>NUCLEOTIDE SEQUENCE [LARGE SCALE GENOMIC DNA]</scope>
</reference>
<dbReference type="SUPFAM" id="SSF55729">
    <property type="entry name" value="Acyl-CoA N-acyltransferases (Nat)"/>
    <property type="match status" value="1"/>
</dbReference>
<dbReference type="GO" id="GO:0031415">
    <property type="term" value="C:NatA complex"/>
    <property type="evidence" value="ECO:0007669"/>
    <property type="project" value="TreeGrafter"/>
</dbReference>
<dbReference type="GO" id="GO:0007064">
    <property type="term" value="P:mitotic sister chromatid cohesion"/>
    <property type="evidence" value="ECO:0007669"/>
    <property type="project" value="TreeGrafter"/>
</dbReference>
<dbReference type="PROSITE" id="PS51186">
    <property type="entry name" value="GNAT"/>
    <property type="match status" value="1"/>
</dbReference>
<gene>
    <name evidence="4" type="ORF">FCC1311_041612</name>
</gene>